<dbReference type="UniPathway" id="UPA00098">
    <property type="reaction ID" value="UER00361"/>
</dbReference>
<feature type="binding site" evidence="6">
    <location>
        <begin position="9"/>
        <end position="14"/>
    </location>
    <ligand>
        <name>NADP(+)</name>
        <dbReference type="ChEBI" id="CHEBI:58349"/>
    </ligand>
</feature>
<proteinExistence type="inferred from homology"/>
<organism evidence="9 10">
    <name type="scientific">Breznakibacter xylanolyticus</name>
    <dbReference type="NCBI Taxonomy" id="990"/>
    <lineage>
        <taxon>Bacteria</taxon>
        <taxon>Pseudomonadati</taxon>
        <taxon>Bacteroidota</taxon>
        <taxon>Bacteroidia</taxon>
        <taxon>Marinilabiliales</taxon>
        <taxon>Marinilabiliaceae</taxon>
        <taxon>Breznakibacter</taxon>
    </lineage>
</organism>
<dbReference type="Gene3D" id="3.40.50.720">
    <property type="entry name" value="NAD(P)-binding Rossmann-like Domain"/>
    <property type="match status" value="1"/>
</dbReference>
<gene>
    <name evidence="4" type="primary">proC</name>
    <name evidence="9" type="ORF">LX69_01516</name>
</gene>
<dbReference type="Proteomes" id="UP000249239">
    <property type="component" value="Unassembled WGS sequence"/>
</dbReference>
<dbReference type="GO" id="GO:0005737">
    <property type="term" value="C:cytoplasm"/>
    <property type="evidence" value="ECO:0007669"/>
    <property type="project" value="UniProtKB-SubCell"/>
</dbReference>
<dbReference type="PANTHER" id="PTHR11645:SF0">
    <property type="entry name" value="PYRROLINE-5-CARBOXYLATE REDUCTASE 3"/>
    <property type="match status" value="1"/>
</dbReference>
<feature type="binding site" evidence="6">
    <location>
        <position position="57"/>
    </location>
    <ligand>
        <name>NADPH</name>
        <dbReference type="ChEBI" id="CHEBI:57783"/>
    </ligand>
</feature>
<comment type="catalytic activity">
    <reaction evidence="4">
        <text>L-proline + NAD(+) = (S)-1-pyrroline-5-carboxylate + NADH + 2 H(+)</text>
        <dbReference type="Rhea" id="RHEA:14105"/>
        <dbReference type="ChEBI" id="CHEBI:15378"/>
        <dbReference type="ChEBI" id="CHEBI:17388"/>
        <dbReference type="ChEBI" id="CHEBI:57540"/>
        <dbReference type="ChEBI" id="CHEBI:57945"/>
        <dbReference type="ChEBI" id="CHEBI:60039"/>
        <dbReference type="EC" id="1.5.1.2"/>
    </reaction>
</comment>
<dbReference type="EMBL" id="QKZK01000009">
    <property type="protein sequence ID" value="PZX17466.1"/>
    <property type="molecule type" value="Genomic_DNA"/>
</dbReference>
<dbReference type="Gene3D" id="1.10.3730.10">
    <property type="entry name" value="ProC C-terminal domain-like"/>
    <property type="match status" value="1"/>
</dbReference>
<feature type="domain" description="Pyrroline-5-carboxylate reductase catalytic N-terminal" evidence="7">
    <location>
        <begin position="5"/>
        <end position="99"/>
    </location>
</feature>
<protein>
    <recommendedName>
        <fullName evidence="4 5">Pyrroline-5-carboxylate reductase</fullName>
        <shortName evidence="4">P5C reductase</shortName>
        <shortName evidence="4">P5CR</shortName>
        <ecNumber evidence="4 5">1.5.1.2</ecNumber>
    </recommendedName>
    <alternativeName>
        <fullName evidence="4">PCA reductase</fullName>
    </alternativeName>
</protein>
<reference evidence="9 10" key="1">
    <citation type="submission" date="2018-06" db="EMBL/GenBank/DDBJ databases">
        <title>Genomic Encyclopedia of Archaeal and Bacterial Type Strains, Phase II (KMG-II): from individual species to whole genera.</title>
        <authorList>
            <person name="Goeker M."/>
        </authorList>
    </citation>
    <scope>NUCLEOTIDE SEQUENCE [LARGE SCALE GENOMIC DNA]</scope>
    <source>
        <strain evidence="9 10">DSM 6779</strain>
    </source>
</reference>
<keyword evidence="10" id="KW-1185">Reference proteome</keyword>
<evidence type="ECO:0000256" key="4">
    <source>
        <dbReference type="HAMAP-Rule" id="MF_01925"/>
    </source>
</evidence>
<name>A0A2W7NVY4_9BACT</name>
<dbReference type="AlphaFoldDB" id="A0A2W7NVY4"/>
<evidence type="ECO:0000259" key="8">
    <source>
        <dbReference type="Pfam" id="PF14748"/>
    </source>
</evidence>
<evidence type="ECO:0000256" key="3">
    <source>
        <dbReference type="ARBA" id="ARBA00023002"/>
    </source>
</evidence>
<dbReference type="OrthoDB" id="9805754at2"/>
<evidence type="ECO:0000313" key="9">
    <source>
        <dbReference type="EMBL" id="PZX17466.1"/>
    </source>
</evidence>
<sequence>MKNLKIAIIGGGNLGSAIAKGLITADRVSPSNITITRRNLSAISHLSEFGVEFESNNPKAVAGAQLVMLAVKPYLIDEVAQEISPYVAPGTIVVSLAAGITSARVAAHFNQVLPVFCVMPNTAIAIGESMTFVSSFQATKEHEALVMDLFNQMGTALLIPEAQMAAATVLASCGIAYAMRYIRASMEGGVQMGFTAALSQQIVTQTVKGAAQLIAHSGNHPEAEIDRVTTPGGITIEGLNEMEHKGFTSSVIKGLMAAFNKVKNAK</sequence>
<dbReference type="FunFam" id="1.10.3730.10:FF:000001">
    <property type="entry name" value="Pyrroline-5-carboxylate reductase"/>
    <property type="match status" value="1"/>
</dbReference>
<dbReference type="GO" id="GO:0004735">
    <property type="term" value="F:pyrroline-5-carboxylate reductase activity"/>
    <property type="evidence" value="ECO:0007669"/>
    <property type="project" value="UniProtKB-UniRule"/>
</dbReference>
<evidence type="ECO:0000256" key="2">
    <source>
        <dbReference type="ARBA" id="ARBA00022857"/>
    </source>
</evidence>
<feature type="binding site" evidence="6">
    <location>
        <begin position="70"/>
        <end position="73"/>
    </location>
    <ligand>
        <name>NADP(+)</name>
        <dbReference type="ChEBI" id="CHEBI:58349"/>
    </ligand>
</feature>
<dbReference type="HAMAP" id="MF_01925">
    <property type="entry name" value="P5C_reductase"/>
    <property type="match status" value="1"/>
</dbReference>
<dbReference type="InterPro" id="IPR029036">
    <property type="entry name" value="P5CR_dimer"/>
</dbReference>
<comment type="pathway">
    <text evidence="4">Amino-acid biosynthesis; L-proline biosynthesis; L-proline from L-glutamate 5-semialdehyde: step 1/1.</text>
</comment>
<dbReference type="Pfam" id="PF03807">
    <property type="entry name" value="F420_oxidored"/>
    <property type="match status" value="1"/>
</dbReference>
<dbReference type="SUPFAM" id="SSF48179">
    <property type="entry name" value="6-phosphogluconate dehydrogenase C-terminal domain-like"/>
    <property type="match status" value="1"/>
</dbReference>
<comment type="function">
    <text evidence="4">Catalyzes the reduction of 1-pyrroline-5-carboxylate (PCA) to L-proline.</text>
</comment>
<evidence type="ECO:0000256" key="6">
    <source>
        <dbReference type="PIRSR" id="PIRSR000193-1"/>
    </source>
</evidence>
<dbReference type="InterPro" id="IPR008927">
    <property type="entry name" value="6-PGluconate_DH-like_C_sf"/>
</dbReference>
<comment type="catalytic activity">
    <reaction evidence="4">
        <text>L-proline + NADP(+) = (S)-1-pyrroline-5-carboxylate + NADPH + 2 H(+)</text>
        <dbReference type="Rhea" id="RHEA:14109"/>
        <dbReference type="ChEBI" id="CHEBI:15378"/>
        <dbReference type="ChEBI" id="CHEBI:17388"/>
        <dbReference type="ChEBI" id="CHEBI:57783"/>
        <dbReference type="ChEBI" id="CHEBI:58349"/>
        <dbReference type="ChEBI" id="CHEBI:60039"/>
        <dbReference type="EC" id="1.5.1.2"/>
    </reaction>
</comment>
<evidence type="ECO:0000256" key="1">
    <source>
        <dbReference type="ARBA" id="ARBA00005525"/>
    </source>
</evidence>
<keyword evidence="2 4" id="KW-0521">NADP</keyword>
<dbReference type="RefSeq" id="WP_111445212.1">
    <property type="nucleotide sequence ID" value="NZ_QKZK01000009.1"/>
</dbReference>
<comment type="caution">
    <text evidence="9">The sequence shown here is derived from an EMBL/GenBank/DDBJ whole genome shotgun (WGS) entry which is preliminary data.</text>
</comment>
<evidence type="ECO:0000259" key="7">
    <source>
        <dbReference type="Pfam" id="PF03807"/>
    </source>
</evidence>
<accession>A0A2W7NVY4</accession>
<keyword evidence="3 4" id="KW-0560">Oxidoreductase</keyword>
<comment type="subcellular location">
    <subcellularLocation>
        <location evidence="4">Cytoplasm</location>
    </subcellularLocation>
</comment>
<dbReference type="PIRSF" id="PIRSF000193">
    <property type="entry name" value="Pyrrol-5-carb_rd"/>
    <property type="match status" value="1"/>
</dbReference>
<keyword evidence="4" id="KW-0963">Cytoplasm</keyword>
<dbReference type="InterPro" id="IPR000304">
    <property type="entry name" value="Pyrroline-COOH_reductase"/>
</dbReference>
<keyword evidence="4" id="KW-0641">Proline biosynthesis</keyword>
<dbReference type="NCBIfam" id="TIGR00112">
    <property type="entry name" value="proC"/>
    <property type="match status" value="1"/>
</dbReference>
<evidence type="ECO:0000313" key="10">
    <source>
        <dbReference type="Proteomes" id="UP000249239"/>
    </source>
</evidence>
<dbReference type="Pfam" id="PF14748">
    <property type="entry name" value="P5CR_dimer"/>
    <property type="match status" value="1"/>
</dbReference>
<dbReference type="EC" id="1.5.1.2" evidence="4 5"/>
<dbReference type="PANTHER" id="PTHR11645">
    <property type="entry name" value="PYRROLINE-5-CARBOXYLATE REDUCTASE"/>
    <property type="match status" value="1"/>
</dbReference>
<dbReference type="InterPro" id="IPR028939">
    <property type="entry name" value="P5C_Rdtase_cat_N"/>
</dbReference>
<keyword evidence="4" id="KW-0028">Amino-acid biosynthesis</keyword>
<dbReference type="InterPro" id="IPR036291">
    <property type="entry name" value="NAD(P)-bd_dom_sf"/>
</dbReference>
<evidence type="ECO:0000256" key="5">
    <source>
        <dbReference type="NCBIfam" id="TIGR00112"/>
    </source>
</evidence>
<feature type="domain" description="Pyrroline-5-carboxylate reductase dimerisation" evidence="8">
    <location>
        <begin position="161"/>
        <end position="263"/>
    </location>
</feature>
<dbReference type="GO" id="GO:0055129">
    <property type="term" value="P:L-proline biosynthetic process"/>
    <property type="evidence" value="ECO:0007669"/>
    <property type="project" value="UniProtKB-UniRule"/>
</dbReference>
<comment type="similarity">
    <text evidence="1 4">Belongs to the pyrroline-5-carboxylate reductase family.</text>
</comment>
<dbReference type="SUPFAM" id="SSF51735">
    <property type="entry name" value="NAD(P)-binding Rossmann-fold domains"/>
    <property type="match status" value="1"/>
</dbReference>